<keyword evidence="2" id="KW-0997">Cell inner membrane</keyword>
<keyword evidence="4" id="KW-0378">Hydrolase</keyword>
<dbReference type="InterPro" id="IPR029052">
    <property type="entry name" value="Metallo-depent_PP-like"/>
</dbReference>
<comment type="caution">
    <text evidence="8">The sequence shown here is derived from an EMBL/GenBank/DDBJ whole genome shotgun (WGS) entry which is preliminary data.</text>
</comment>
<evidence type="ECO:0000256" key="1">
    <source>
        <dbReference type="ARBA" id="ARBA00022475"/>
    </source>
</evidence>
<proteinExistence type="predicted"/>
<evidence type="ECO:0000313" key="8">
    <source>
        <dbReference type="EMBL" id="HER44330.1"/>
    </source>
</evidence>
<dbReference type="PANTHER" id="PTHR34990">
    <property type="entry name" value="UDP-2,3-DIACYLGLUCOSAMINE HYDROLASE-RELATED"/>
    <property type="match status" value="1"/>
</dbReference>
<sequence>MNESIFFLSDTHFSYHKNSGLERKKRKAFLSFLDEIRGADRLYLLGDIFDFWFYGAHVPEPYRSILEGLLSLSRSGTEILMTGGNHDHWLGDRISEAAGLTLLPTLATHELQGLTVTMTHGDTLLPGDYAYKTLKAVIRSGPAIALARLVPPRALFAFAQRFSAASKGATHTQTERWARALADSAEDSFFRWGNDVFVMGHVHLPLLRRFGERTFVILGDWEEHSSYLELRNGKLSLRSYGPGDRIVNDNR</sequence>
<dbReference type="CDD" id="cd07398">
    <property type="entry name" value="MPP_YbbF-LpxH"/>
    <property type="match status" value="1"/>
</dbReference>
<protein>
    <submittedName>
        <fullName evidence="8">UDP-2,3-diacylglucosamine diphosphatase</fullName>
    </submittedName>
</protein>
<keyword evidence="1" id="KW-1003">Cell membrane</keyword>
<dbReference type="GO" id="GO:0009245">
    <property type="term" value="P:lipid A biosynthetic process"/>
    <property type="evidence" value="ECO:0007669"/>
    <property type="project" value="TreeGrafter"/>
</dbReference>
<keyword evidence="3" id="KW-0479">Metal-binding</keyword>
<name>A0A7V2F3V7_UNCEI</name>
<accession>A0A7V2F3V7</accession>
<dbReference type="Gene3D" id="3.60.21.10">
    <property type="match status" value="1"/>
</dbReference>
<dbReference type="EMBL" id="DSEC01000558">
    <property type="protein sequence ID" value="HER44330.1"/>
    <property type="molecule type" value="Genomic_DNA"/>
</dbReference>
<dbReference type="GO" id="GO:0008758">
    <property type="term" value="F:UDP-2,3-diacylglucosamine hydrolase activity"/>
    <property type="evidence" value="ECO:0007669"/>
    <property type="project" value="TreeGrafter"/>
</dbReference>
<keyword evidence="6" id="KW-0464">Manganese</keyword>
<dbReference type="SUPFAM" id="SSF56300">
    <property type="entry name" value="Metallo-dependent phosphatases"/>
    <property type="match status" value="1"/>
</dbReference>
<feature type="domain" description="Calcineurin-like phosphoesterase" evidence="7">
    <location>
        <begin position="5"/>
        <end position="203"/>
    </location>
</feature>
<dbReference type="AlphaFoldDB" id="A0A7V2F3V7"/>
<dbReference type="Proteomes" id="UP000886069">
    <property type="component" value="Unassembled WGS sequence"/>
</dbReference>
<dbReference type="GO" id="GO:0016020">
    <property type="term" value="C:membrane"/>
    <property type="evidence" value="ECO:0007669"/>
    <property type="project" value="GOC"/>
</dbReference>
<dbReference type="Pfam" id="PF00149">
    <property type="entry name" value="Metallophos"/>
    <property type="match status" value="1"/>
</dbReference>
<gene>
    <name evidence="8" type="ORF">ENO08_07715</name>
</gene>
<evidence type="ECO:0000256" key="6">
    <source>
        <dbReference type="ARBA" id="ARBA00023211"/>
    </source>
</evidence>
<evidence type="ECO:0000256" key="3">
    <source>
        <dbReference type="ARBA" id="ARBA00022723"/>
    </source>
</evidence>
<dbReference type="PANTHER" id="PTHR34990:SF1">
    <property type="entry name" value="UDP-2,3-DIACYLGLUCOSAMINE HYDROLASE"/>
    <property type="match status" value="1"/>
</dbReference>
<organism evidence="8">
    <name type="scientific">Eiseniibacteriota bacterium</name>
    <dbReference type="NCBI Taxonomy" id="2212470"/>
    <lineage>
        <taxon>Bacteria</taxon>
        <taxon>Candidatus Eiseniibacteriota</taxon>
    </lineage>
</organism>
<keyword evidence="5" id="KW-0472">Membrane</keyword>
<dbReference type="InterPro" id="IPR043461">
    <property type="entry name" value="LpxH-like"/>
</dbReference>
<evidence type="ECO:0000256" key="5">
    <source>
        <dbReference type="ARBA" id="ARBA00023136"/>
    </source>
</evidence>
<evidence type="ECO:0000259" key="7">
    <source>
        <dbReference type="Pfam" id="PF00149"/>
    </source>
</evidence>
<evidence type="ECO:0000256" key="2">
    <source>
        <dbReference type="ARBA" id="ARBA00022519"/>
    </source>
</evidence>
<evidence type="ECO:0000256" key="4">
    <source>
        <dbReference type="ARBA" id="ARBA00022801"/>
    </source>
</evidence>
<dbReference type="InterPro" id="IPR004843">
    <property type="entry name" value="Calcineurin-like_PHP"/>
</dbReference>
<reference evidence="8" key="1">
    <citation type="journal article" date="2020" name="mSystems">
        <title>Genome- and Community-Level Interaction Insights into Carbon Utilization and Element Cycling Functions of Hydrothermarchaeota in Hydrothermal Sediment.</title>
        <authorList>
            <person name="Zhou Z."/>
            <person name="Liu Y."/>
            <person name="Xu W."/>
            <person name="Pan J."/>
            <person name="Luo Z.H."/>
            <person name="Li M."/>
        </authorList>
    </citation>
    <scope>NUCLEOTIDE SEQUENCE [LARGE SCALE GENOMIC DNA]</scope>
    <source>
        <strain evidence="8">SpSt-1233</strain>
    </source>
</reference>